<evidence type="ECO:0000313" key="1">
    <source>
        <dbReference type="EMBL" id="QDG71960.1"/>
    </source>
</evidence>
<protein>
    <submittedName>
        <fullName evidence="1">Uncharacterized protein</fullName>
    </submittedName>
</protein>
<sequence>MQLDITDFPLVWMRRDSASSGPDDALFAQFEDLLARQQAFVILSEEGLDEEGHAHPQEERKRAVLWMKRHKAALRAYIQGMVLVEASAAKRLAGKAFAVMFGQFWGYPLHFGTSRDDALDIAQHLLRAWLPPRLPPGDGGTAAHQ</sequence>
<organism evidence="1 2">
    <name type="scientific">Janthinobacterium tructae</name>
    <dbReference type="NCBI Taxonomy" id="2590869"/>
    <lineage>
        <taxon>Bacteria</taxon>
        <taxon>Pseudomonadati</taxon>
        <taxon>Pseudomonadota</taxon>
        <taxon>Betaproteobacteria</taxon>
        <taxon>Burkholderiales</taxon>
        <taxon>Oxalobacteraceae</taxon>
        <taxon>Janthinobacterium</taxon>
    </lineage>
</organism>
<proteinExistence type="predicted"/>
<gene>
    <name evidence="1" type="ORF">FJQ89_17240</name>
</gene>
<dbReference type="OrthoDB" id="8905727at2"/>
<dbReference type="Proteomes" id="UP000316665">
    <property type="component" value="Chromosome"/>
</dbReference>
<dbReference type="RefSeq" id="WP_141171053.1">
    <property type="nucleotide sequence ID" value="NZ_CP041185.1"/>
</dbReference>
<dbReference type="KEGG" id="jas:FJQ89_17240"/>
<name>A0A4Y6RHX2_9BURK</name>
<accession>A0A4Y6RHX2</accession>
<dbReference type="EMBL" id="CP041185">
    <property type="protein sequence ID" value="QDG71960.1"/>
    <property type="molecule type" value="Genomic_DNA"/>
</dbReference>
<evidence type="ECO:0000313" key="2">
    <source>
        <dbReference type="Proteomes" id="UP000316665"/>
    </source>
</evidence>
<keyword evidence="2" id="KW-1185">Reference proteome</keyword>
<reference evidence="1 2" key="1">
    <citation type="submission" date="2019-06" db="EMBL/GenBank/DDBJ databases">
        <title>Complete genome sequence of Janthinobacterium sp. SNU WT3 isolated from diseased rainbow trout.</title>
        <authorList>
            <person name="Oh W.T."/>
            <person name="Park S.C."/>
        </authorList>
    </citation>
    <scope>NUCLEOTIDE SEQUENCE [LARGE SCALE GENOMIC DNA]</scope>
    <source>
        <strain evidence="1 2">SNU WT3</strain>
    </source>
</reference>
<dbReference type="AlphaFoldDB" id="A0A4Y6RHX2"/>